<gene>
    <name evidence="1" type="ORF">AAEJ74_23865</name>
</gene>
<dbReference type="Proteomes" id="UP001387447">
    <property type="component" value="Unassembled WGS sequence"/>
</dbReference>
<dbReference type="RefSeq" id="WP_368663238.1">
    <property type="nucleotide sequence ID" value="NZ_JBBWYZ010000024.1"/>
</dbReference>
<reference evidence="1 2" key="1">
    <citation type="journal article" date="2024" name="Front. Microbiol.">
        <title>Transcriptomic insights into the dominance of two phototrophs throughout the water column of a tropical hypersaline-alkaline crater lake (Dziani Dzaha, Mayotte).</title>
        <authorList>
            <person name="Duperron S."/>
            <person name="Halary S."/>
            <person name="Bouly J.-P."/>
            <person name="Roussel T."/>
            <person name="Hugoni M."/>
            <person name="Bruto M."/>
            <person name="Oger P."/>
            <person name="Duval C."/>
            <person name="Woo A."/>
            <person name="Jezequiel D."/>
            <person name="Ader M."/>
            <person name="Leboulanger C."/>
            <person name="Agogue H."/>
            <person name="Grossi V."/>
            <person name="Trousselier M."/>
            <person name="Bernard C."/>
        </authorList>
    </citation>
    <scope>NUCLEOTIDE SEQUENCE [LARGE SCALE GENOMIC DNA]</scope>
    <source>
        <strain evidence="1 2">PMC 851.14</strain>
    </source>
</reference>
<sequence>MKPNTVGWVEVRNPTPSIGWRYATQHRRLGEVVEVVGWVKLRETQHRRLGGGTQPNTVGWVKLRETQHRRLGETP</sequence>
<evidence type="ECO:0000313" key="2">
    <source>
        <dbReference type="Proteomes" id="UP001387447"/>
    </source>
</evidence>
<evidence type="ECO:0000313" key="1">
    <source>
        <dbReference type="EMBL" id="MEK9514605.1"/>
    </source>
</evidence>
<keyword evidence="2" id="KW-1185">Reference proteome</keyword>
<protein>
    <submittedName>
        <fullName evidence="1">Uncharacterized protein</fullName>
    </submittedName>
</protein>
<name>A0ABU9EU47_LIMFS</name>
<comment type="caution">
    <text evidence="1">The sequence shown here is derived from an EMBL/GenBank/DDBJ whole genome shotgun (WGS) entry which is preliminary data.</text>
</comment>
<proteinExistence type="predicted"/>
<organism evidence="1 2">
    <name type="scientific">Limnospira fusiformis PMC 851.14</name>
    <dbReference type="NCBI Taxonomy" id="2219512"/>
    <lineage>
        <taxon>Bacteria</taxon>
        <taxon>Bacillati</taxon>
        <taxon>Cyanobacteriota</taxon>
        <taxon>Cyanophyceae</taxon>
        <taxon>Oscillatoriophycideae</taxon>
        <taxon>Oscillatoriales</taxon>
        <taxon>Sirenicapillariaceae</taxon>
        <taxon>Limnospira</taxon>
    </lineage>
</organism>
<dbReference type="EMBL" id="JBBWYZ010000024">
    <property type="protein sequence ID" value="MEK9514605.1"/>
    <property type="molecule type" value="Genomic_DNA"/>
</dbReference>
<accession>A0ABU9EU47</accession>